<reference evidence="2 3" key="1">
    <citation type="submission" date="2015-10" db="EMBL/GenBank/DDBJ databases">
        <title>Metagenome-Assembled Genomes uncover a global brackish microbiome.</title>
        <authorList>
            <person name="Hugerth L.W."/>
            <person name="Larsson J."/>
            <person name="Alneberg J."/>
            <person name="Lindh M.V."/>
            <person name="Legrand C."/>
            <person name="Pinhassi J."/>
            <person name="Andersson A.F."/>
        </authorList>
    </citation>
    <scope>NUCLEOTIDE SEQUENCE [LARGE SCALE GENOMIC DNA]</scope>
    <source>
        <strain evidence="2">BACL4 MAG-120507-bin80</strain>
    </source>
</reference>
<proteinExistence type="predicted"/>
<dbReference type="PANTHER" id="PTHR32251:SF17">
    <property type="entry name" value="STEROID 5-ALPHA REDUCTASE C-TERMINAL DOMAIN-CONTAINING PROTEIN"/>
    <property type="match status" value="1"/>
</dbReference>
<dbReference type="EMBL" id="LIBB01000176">
    <property type="protein sequence ID" value="KRO71480.1"/>
    <property type="molecule type" value="Genomic_DNA"/>
</dbReference>
<name>A0A0R2S9D1_9GAMM</name>
<dbReference type="PROSITE" id="PS50244">
    <property type="entry name" value="S5A_REDUCTASE"/>
    <property type="match status" value="1"/>
</dbReference>
<evidence type="ECO:0000313" key="3">
    <source>
        <dbReference type="Proteomes" id="UP000051934"/>
    </source>
</evidence>
<dbReference type="AlphaFoldDB" id="A0A0R2S9D1"/>
<gene>
    <name evidence="2" type="ORF">ABR69_01510</name>
</gene>
<keyword evidence="1" id="KW-0812">Transmembrane</keyword>
<evidence type="ECO:0000256" key="1">
    <source>
        <dbReference type="SAM" id="Phobius"/>
    </source>
</evidence>
<protein>
    <submittedName>
        <fullName evidence="2">Uncharacterized protein</fullName>
    </submittedName>
</protein>
<feature type="transmembrane region" description="Helical" evidence="1">
    <location>
        <begin position="161"/>
        <end position="180"/>
    </location>
</feature>
<feature type="transmembrane region" description="Helical" evidence="1">
    <location>
        <begin position="88"/>
        <end position="108"/>
    </location>
</feature>
<accession>A0A0R2S9D1</accession>
<feature type="transmembrane region" description="Helical" evidence="1">
    <location>
        <begin position="34"/>
        <end position="55"/>
    </location>
</feature>
<dbReference type="Gene3D" id="1.20.120.1630">
    <property type="match status" value="1"/>
</dbReference>
<keyword evidence="1" id="KW-1133">Transmembrane helix</keyword>
<organism evidence="2 3">
    <name type="scientific">OM182 bacterium BACL3 MAG-120507-bin80</name>
    <dbReference type="NCBI Taxonomy" id="1655577"/>
    <lineage>
        <taxon>Bacteria</taxon>
        <taxon>Pseudomonadati</taxon>
        <taxon>Pseudomonadota</taxon>
        <taxon>Gammaproteobacteria</taxon>
        <taxon>OMG group</taxon>
        <taxon>OM182 clade</taxon>
    </lineage>
</organism>
<dbReference type="InterPro" id="IPR010721">
    <property type="entry name" value="UstE-like"/>
</dbReference>
<feature type="transmembrane region" description="Helical" evidence="1">
    <location>
        <begin position="62"/>
        <end position="82"/>
    </location>
</feature>
<dbReference type="Pfam" id="PF06966">
    <property type="entry name" value="DUF1295"/>
    <property type="match status" value="1"/>
</dbReference>
<feature type="transmembrane region" description="Helical" evidence="1">
    <location>
        <begin position="211"/>
        <end position="232"/>
    </location>
</feature>
<feature type="transmembrane region" description="Helical" evidence="1">
    <location>
        <begin position="5"/>
        <end position="22"/>
    </location>
</feature>
<sequence>MLKPIIAIIVAVTLSMLIAIAGSNNSALFDGMPIFMLCASVGFVLHWLGFIPAYLFQTEHYFDLIGSISYVATVALAFLLVPSFDARGLVVATLICVWAIRLGSFLFIRVKKAGQDRRFTLIKTRFFRFLLTWTLGGTWVFITMAAGLAAMTSQTQAEIDAFFMIGVALWVVGFSIEVIADRQKTAFRKNPDNAEKFISSGLWSVSRHPNYFGEIILWIGIAVIALPVLAGWQWVTLVSPIFVSFLLLKVSGVPMLENNAESRWGNDPAFRKYKENTPTLIPYFGKPDLG</sequence>
<evidence type="ECO:0000313" key="2">
    <source>
        <dbReference type="EMBL" id="KRO71480.1"/>
    </source>
</evidence>
<feature type="transmembrane region" description="Helical" evidence="1">
    <location>
        <begin position="129"/>
        <end position="149"/>
    </location>
</feature>
<keyword evidence="1" id="KW-0472">Membrane</keyword>
<dbReference type="GO" id="GO:0016020">
    <property type="term" value="C:membrane"/>
    <property type="evidence" value="ECO:0007669"/>
    <property type="project" value="TreeGrafter"/>
</dbReference>
<dbReference type="PANTHER" id="PTHR32251">
    <property type="entry name" value="3-OXO-5-ALPHA-STEROID 4-DEHYDROGENASE"/>
    <property type="match status" value="1"/>
</dbReference>
<dbReference type="Proteomes" id="UP000051934">
    <property type="component" value="Unassembled WGS sequence"/>
</dbReference>
<comment type="caution">
    <text evidence="2">The sequence shown here is derived from an EMBL/GenBank/DDBJ whole genome shotgun (WGS) entry which is preliminary data.</text>
</comment>